<organism evidence="1 2">
    <name type="scientific">Catharanthus roseus</name>
    <name type="common">Madagascar periwinkle</name>
    <name type="synonym">Vinca rosea</name>
    <dbReference type="NCBI Taxonomy" id="4058"/>
    <lineage>
        <taxon>Eukaryota</taxon>
        <taxon>Viridiplantae</taxon>
        <taxon>Streptophyta</taxon>
        <taxon>Embryophyta</taxon>
        <taxon>Tracheophyta</taxon>
        <taxon>Spermatophyta</taxon>
        <taxon>Magnoliopsida</taxon>
        <taxon>eudicotyledons</taxon>
        <taxon>Gunneridae</taxon>
        <taxon>Pentapetalae</taxon>
        <taxon>asterids</taxon>
        <taxon>lamiids</taxon>
        <taxon>Gentianales</taxon>
        <taxon>Apocynaceae</taxon>
        <taxon>Rauvolfioideae</taxon>
        <taxon>Vinceae</taxon>
        <taxon>Catharanthinae</taxon>
        <taxon>Catharanthus</taxon>
    </lineage>
</organism>
<evidence type="ECO:0000313" key="1">
    <source>
        <dbReference type="EMBL" id="KAI5668244.1"/>
    </source>
</evidence>
<proteinExistence type="predicted"/>
<name>A0ACC0B6J2_CATRO</name>
<dbReference type="EMBL" id="CM044704">
    <property type="protein sequence ID" value="KAI5668244.1"/>
    <property type="molecule type" value="Genomic_DNA"/>
</dbReference>
<sequence>MKQTSYFMVATIYEKGPTKKSFLHDILKPEALKQYIPIIGELAREHIEKEWVPYQEVKVFPLSKKYTFDLACRLFMSVIDPLEIKKLADPFHLVTNGMFTVSIDFPGTAYNGAIKGGKLVREELMRIIRERRNYELIMMEMENKKEILLGGRDLLSRMLLVRDEDGKLLSEMEISNHIIGLLVASYETTSTALTFVFEKLCSASPHIQSGSQRTNGDSTGKGPDDLLTWEDIERTKYSWNVACESLRVTPPAQGAFRETVPDFTCTISKTSNTILFHPKKK</sequence>
<gene>
    <name evidence="1" type="ORF">M9H77_18097</name>
</gene>
<comment type="caution">
    <text evidence="1">The sequence shown here is derived from an EMBL/GenBank/DDBJ whole genome shotgun (WGS) entry which is preliminary data.</text>
</comment>
<keyword evidence="2" id="KW-1185">Reference proteome</keyword>
<evidence type="ECO:0000313" key="2">
    <source>
        <dbReference type="Proteomes" id="UP001060085"/>
    </source>
</evidence>
<dbReference type="Proteomes" id="UP001060085">
    <property type="component" value="Linkage Group LG04"/>
</dbReference>
<protein>
    <submittedName>
        <fullName evidence="1">Uncharacterized protein</fullName>
    </submittedName>
</protein>
<reference evidence="2" key="1">
    <citation type="journal article" date="2023" name="Nat. Plants">
        <title>Single-cell RNA sequencing provides a high-resolution roadmap for understanding the multicellular compartmentation of specialized metabolism.</title>
        <authorList>
            <person name="Sun S."/>
            <person name="Shen X."/>
            <person name="Li Y."/>
            <person name="Li Y."/>
            <person name="Wang S."/>
            <person name="Li R."/>
            <person name="Zhang H."/>
            <person name="Shen G."/>
            <person name="Guo B."/>
            <person name="Wei J."/>
            <person name="Xu J."/>
            <person name="St-Pierre B."/>
            <person name="Chen S."/>
            <person name="Sun C."/>
        </authorList>
    </citation>
    <scope>NUCLEOTIDE SEQUENCE [LARGE SCALE GENOMIC DNA]</scope>
</reference>
<accession>A0ACC0B6J2</accession>